<dbReference type="Pfam" id="PF00106">
    <property type="entry name" value="adh_short"/>
    <property type="match status" value="1"/>
</dbReference>
<name>D3PIT8_LEPSM</name>
<evidence type="ECO:0000256" key="3">
    <source>
        <dbReference type="ARBA" id="ARBA00022692"/>
    </source>
</evidence>
<evidence type="ECO:0000256" key="13">
    <source>
        <dbReference type="SAM" id="Phobius"/>
    </source>
</evidence>
<keyword evidence="4" id="KW-0521">NADP</keyword>
<dbReference type="InterPro" id="IPR020904">
    <property type="entry name" value="Sc_DH/Rdtase_CS"/>
</dbReference>
<evidence type="ECO:0000256" key="1">
    <source>
        <dbReference type="ARBA" id="ARBA00004141"/>
    </source>
</evidence>
<comment type="subcellular location">
    <subcellularLocation>
        <location evidence="1">Membrane</location>
        <topology evidence="1">Multi-pass membrane protein</topology>
    </subcellularLocation>
</comment>
<dbReference type="GO" id="GO:0052650">
    <property type="term" value="F:all-trans-retinol dehydrogenase (NADP+) activity"/>
    <property type="evidence" value="ECO:0007669"/>
    <property type="project" value="UniProtKB-ARBA"/>
</dbReference>
<dbReference type="CDD" id="cd05339">
    <property type="entry name" value="17beta-HSDXI-like_SDR_c"/>
    <property type="match status" value="1"/>
</dbReference>
<dbReference type="Gene3D" id="3.40.50.720">
    <property type="entry name" value="NAD(P)-binding Rossmann-like Domain"/>
    <property type="match status" value="1"/>
</dbReference>
<evidence type="ECO:0000256" key="4">
    <source>
        <dbReference type="ARBA" id="ARBA00022857"/>
    </source>
</evidence>
<evidence type="ECO:0000256" key="2">
    <source>
        <dbReference type="ARBA" id="ARBA00006484"/>
    </source>
</evidence>
<accession>D3PIT8</accession>
<evidence type="ECO:0000256" key="8">
    <source>
        <dbReference type="ARBA" id="ARBA00023136"/>
    </source>
</evidence>
<organism evidence="14">
    <name type="scientific">Lepeophtheirus salmonis</name>
    <name type="common">Salmon louse</name>
    <name type="synonym">Caligus salmonis</name>
    <dbReference type="NCBI Taxonomy" id="72036"/>
    <lineage>
        <taxon>Eukaryota</taxon>
        <taxon>Metazoa</taxon>
        <taxon>Ecdysozoa</taxon>
        <taxon>Arthropoda</taxon>
        <taxon>Crustacea</taxon>
        <taxon>Multicrustacea</taxon>
        <taxon>Hexanauplia</taxon>
        <taxon>Copepoda</taxon>
        <taxon>Siphonostomatoida</taxon>
        <taxon>Caligidae</taxon>
        <taxon>Lepeophtheirus</taxon>
    </lineage>
</organism>
<gene>
    <name evidence="14" type="primary">RDHE2</name>
</gene>
<dbReference type="SUPFAM" id="SSF51735">
    <property type="entry name" value="NAD(P)-binding Rossmann-fold domains"/>
    <property type="match status" value="1"/>
</dbReference>
<dbReference type="EMBL" id="BT121544">
    <property type="protein sequence ID" value="ADD38474.1"/>
    <property type="molecule type" value="mRNA"/>
</dbReference>
<comment type="function">
    <text evidence="9">Catalyzes the reduction of all-trans-retinal to all-trans-retinol in the presence of NADPH.</text>
</comment>
<dbReference type="PRINTS" id="PR00081">
    <property type="entry name" value="GDHRDH"/>
</dbReference>
<dbReference type="PRINTS" id="PR00080">
    <property type="entry name" value="SDRFAMILY"/>
</dbReference>
<comment type="similarity">
    <text evidence="2 12">Belongs to the short-chain dehydrogenases/reductases (SDR) family.</text>
</comment>
<dbReference type="AlphaFoldDB" id="D3PIT8"/>
<evidence type="ECO:0000256" key="11">
    <source>
        <dbReference type="ARBA" id="ARBA00082544"/>
    </source>
</evidence>
<feature type="transmembrane region" description="Helical" evidence="13">
    <location>
        <begin position="12"/>
        <end position="28"/>
    </location>
</feature>
<keyword evidence="3 13" id="KW-0812">Transmembrane</keyword>
<evidence type="ECO:0000256" key="5">
    <source>
        <dbReference type="ARBA" id="ARBA00022989"/>
    </source>
</evidence>
<evidence type="ECO:0000256" key="10">
    <source>
        <dbReference type="ARBA" id="ARBA00068717"/>
    </source>
</evidence>
<dbReference type="GO" id="GO:0016020">
    <property type="term" value="C:membrane"/>
    <property type="evidence" value="ECO:0007669"/>
    <property type="project" value="UniProtKB-SubCell"/>
</dbReference>
<reference evidence="14" key="1">
    <citation type="submission" date="2010-03" db="EMBL/GenBank/DDBJ databases">
        <title>Atlantic Lepeophtheirus salmonis ESTs and full-length cDNAs.</title>
        <authorList>
            <person name="Yasuike M."/>
            <person name="von Schalburg K."/>
            <person name="Cooper G."/>
            <person name="Leong J."/>
            <person name="Nilsen F."/>
            <person name="Jones S.R.M."/>
            <person name="Koop B.F."/>
        </authorList>
    </citation>
    <scope>NUCLEOTIDE SEQUENCE</scope>
    <source>
        <strain evidence="14">Atlantic form</strain>
        <tissue evidence="14">Mixed tissue</tissue>
    </source>
</reference>
<protein>
    <recommendedName>
        <fullName evidence="10">Short-chain dehydrogenase/reductase 3</fullName>
    </recommendedName>
    <alternativeName>
        <fullName evidence="11">Retinal short-chain dehydrogenase/reductase 1</fullName>
    </alternativeName>
</protein>
<keyword evidence="7" id="KW-0443">Lipid metabolism</keyword>
<dbReference type="PANTHER" id="PTHR24322:SF748">
    <property type="entry name" value="FI23927P1-RELATED"/>
    <property type="match status" value="1"/>
</dbReference>
<dbReference type="PANTHER" id="PTHR24322">
    <property type="entry name" value="PKSB"/>
    <property type="match status" value="1"/>
</dbReference>
<evidence type="ECO:0000256" key="12">
    <source>
        <dbReference type="RuleBase" id="RU000363"/>
    </source>
</evidence>
<proteinExistence type="evidence at transcript level"/>
<dbReference type="PROSITE" id="PS00061">
    <property type="entry name" value="ADH_SHORT"/>
    <property type="match status" value="1"/>
</dbReference>
<keyword evidence="8 13" id="KW-0472">Membrane</keyword>
<evidence type="ECO:0000256" key="9">
    <source>
        <dbReference type="ARBA" id="ARBA00059620"/>
    </source>
</evidence>
<sequence length="315" mass="35081">MLLLIIEILRSLIIALFYYIPLWIKLLLPQYFKKSVKKDIVLITGGASGFGKSRAIKLLKLGANVIIIDVNKKAGDQTLVELEKIISTLPDQLRGFIKFYSCDLTKKDNLYTTLNQIKQNEGDIDILVNNAGVISGSSLLDTPDEKIQLTFDVNIMAHFWTIKSILPSMIRRRKGHIVNVASMAGLVGTNNLVDYCASKFAAVGLHEAMRGELFANGNDFIKCSLICPYFASIGMFAGVSTGILPMLNPEEVTDKILDAILLERDSTCLPWYAGYIPLLKILLPSKVFIQFTKRIGISSSMDHFKGRENSNKKMN</sequence>
<keyword evidence="5 13" id="KW-1133">Transmembrane helix</keyword>
<dbReference type="FunFam" id="3.40.50.720:FF:000131">
    <property type="entry name" value="Short-chain dehydrogenase/reductase 3"/>
    <property type="match status" value="1"/>
</dbReference>
<dbReference type="GO" id="GO:0005811">
    <property type="term" value="C:lipid droplet"/>
    <property type="evidence" value="ECO:0007669"/>
    <property type="project" value="TreeGrafter"/>
</dbReference>
<dbReference type="InterPro" id="IPR002347">
    <property type="entry name" value="SDR_fam"/>
</dbReference>
<evidence type="ECO:0000313" key="14">
    <source>
        <dbReference type="EMBL" id="ADD38474.1"/>
    </source>
</evidence>
<dbReference type="OrthoDB" id="10253736at2759"/>
<dbReference type="InterPro" id="IPR036291">
    <property type="entry name" value="NAD(P)-bd_dom_sf"/>
</dbReference>
<keyword evidence="6" id="KW-0560">Oxidoreductase</keyword>
<evidence type="ECO:0000256" key="7">
    <source>
        <dbReference type="ARBA" id="ARBA00023098"/>
    </source>
</evidence>
<evidence type="ECO:0000256" key="6">
    <source>
        <dbReference type="ARBA" id="ARBA00023002"/>
    </source>
</evidence>